<name>A0A4R6Q0I2_9FIRM</name>
<keyword evidence="1" id="KW-0732">Signal</keyword>
<feature type="domain" description="Fibronectin type-III" evidence="2">
    <location>
        <begin position="154"/>
        <end position="260"/>
    </location>
</feature>
<proteinExistence type="predicted"/>
<accession>A0A4R6Q0I2</accession>
<dbReference type="EMBL" id="SNXO01000028">
    <property type="protein sequence ID" value="TDP51962.1"/>
    <property type="molecule type" value="Genomic_DNA"/>
</dbReference>
<dbReference type="RefSeq" id="WP_133528876.1">
    <property type="nucleotide sequence ID" value="NZ_SNXO01000028.1"/>
</dbReference>
<evidence type="ECO:0000259" key="2">
    <source>
        <dbReference type="PROSITE" id="PS50853"/>
    </source>
</evidence>
<reference evidence="3 4" key="1">
    <citation type="submission" date="2019-03" db="EMBL/GenBank/DDBJ databases">
        <title>Genomic Encyclopedia of Type Strains, Phase IV (KMG-IV): sequencing the most valuable type-strain genomes for metagenomic binning, comparative biology and taxonomic classification.</title>
        <authorList>
            <person name="Goeker M."/>
        </authorList>
    </citation>
    <scope>NUCLEOTIDE SEQUENCE [LARGE SCALE GENOMIC DNA]</scope>
    <source>
        <strain evidence="3 4">DSM 28287</strain>
    </source>
</reference>
<dbReference type="AlphaFoldDB" id="A0A4R6Q0I2"/>
<organism evidence="3 4">
    <name type="scientific">Aminicella lysinilytica</name>
    <dbReference type="NCBI Taxonomy" id="433323"/>
    <lineage>
        <taxon>Bacteria</taxon>
        <taxon>Bacillati</taxon>
        <taxon>Bacillota</taxon>
        <taxon>Clostridia</taxon>
        <taxon>Peptostreptococcales</taxon>
        <taxon>Anaerovoracaceae</taxon>
        <taxon>Aminicella</taxon>
    </lineage>
</organism>
<dbReference type="InterPro" id="IPR036116">
    <property type="entry name" value="FN3_sf"/>
</dbReference>
<dbReference type="Proteomes" id="UP000295500">
    <property type="component" value="Unassembled WGS sequence"/>
</dbReference>
<protein>
    <submittedName>
        <fullName evidence="3">Fibronectin type III domain protein</fullName>
    </submittedName>
</protein>
<evidence type="ECO:0000313" key="4">
    <source>
        <dbReference type="Proteomes" id="UP000295500"/>
    </source>
</evidence>
<comment type="caution">
    <text evidence="3">The sequence shown here is derived from an EMBL/GenBank/DDBJ whole genome shotgun (WGS) entry which is preliminary data.</text>
</comment>
<dbReference type="SUPFAM" id="SSF49265">
    <property type="entry name" value="Fibronectin type III"/>
    <property type="match status" value="1"/>
</dbReference>
<dbReference type="InterPro" id="IPR003961">
    <property type="entry name" value="FN3_dom"/>
</dbReference>
<sequence length="260" mass="28706">MNKKMRIVVSVILSLAMVMTASVFSFGETATTKATSSLKDGTYTVVCDTDTDGTGKKFFIYSQDYKTCKLSVVNGVMTATIRLNSTGYDKLYLGTAEEAAKADTSSYINYVADADGLYTFTVPVAKLNTITKIAAYGTRGKAWHDHSIIFNYYTPGKTSISKLKAGKKSVKAVWKKQTGDTTGYQIQYSTKKSFAGAKTVKISKNTSVSKTIKSLKSKKKYYFRIRTYKETGITFTDENSNTVSKVFYSAWSSKKSVKVK</sequence>
<dbReference type="InterPro" id="IPR013783">
    <property type="entry name" value="Ig-like_fold"/>
</dbReference>
<dbReference type="PROSITE" id="PS50853">
    <property type="entry name" value="FN3"/>
    <property type="match status" value="1"/>
</dbReference>
<dbReference type="Gene3D" id="2.60.40.10">
    <property type="entry name" value="Immunoglobulins"/>
    <property type="match status" value="1"/>
</dbReference>
<dbReference type="Pfam" id="PF00041">
    <property type="entry name" value="fn3"/>
    <property type="match status" value="1"/>
</dbReference>
<evidence type="ECO:0000313" key="3">
    <source>
        <dbReference type="EMBL" id="TDP51962.1"/>
    </source>
</evidence>
<dbReference type="OrthoDB" id="9812528at2"/>
<feature type="chain" id="PRO_5038469793" evidence="1">
    <location>
        <begin position="26"/>
        <end position="260"/>
    </location>
</feature>
<feature type="signal peptide" evidence="1">
    <location>
        <begin position="1"/>
        <end position="25"/>
    </location>
</feature>
<evidence type="ECO:0000256" key="1">
    <source>
        <dbReference type="SAM" id="SignalP"/>
    </source>
</evidence>
<keyword evidence="4" id="KW-1185">Reference proteome</keyword>
<gene>
    <name evidence="3" type="ORF">EV211_12820</name>
</gene>